<keyword evidence="1" id="KW-0547">Nucleotide-binding</keyword>
<dbReference type="InterPro" id="IPR015415">
    <property type="entry name" value="Spast_Vps4_C"/>
</dbReference>
<comment type="caution">
    <text evidence="4">The sequence shown here is derived from an EMBL/GenBank/DDBJ whole genome shotgun (WGS) entry which is preliminary data.</text>
</comment>
<evidence type="ECO:0000313" key="5">
    <source>
        <dbReference type="Proteomes" id="UP000218231"/>
    </source>
</evidence>
<dbReference type="Pfam" id="PF09336">
    <property type="entry name" value="Vps4_C"/>
    <property type="match status" value="1"/>
</dbReference>
<feature type="domain" description="Spastin/Vps4 C-terminal" evidence="3">
    <location>
        <begin position="47"/>
        <end position="85"/>
    </location>
</feature>
<dbReference type="Proteomes" id="UP000218231">
    <property type="component" value="Unassembled WGS sequence"/>
</dbReference>
<dbReference type="EMBL" id="LIAE01007562">
    <property type="protein sequence ID" value="PAV78441.1"/>
    <property type="molecule type" value="Genomic_DNA"/>
</dbReference>
<gene>
    <name evidence="4" type="ORF">WR25_13241</name>
</gene>
<dbReference type="AlphaFoldDB" id="A0A2A2KWS6"/>
<organism evidence="4 5">
    <name type="scientific">Diploscapter pachys</name>
    <dbReference type="NCBI Taxonomy" id="2018661"/>
    <lineage>
        <taxon>Eukaryota</taxon>
        <taxon>Metazoa</taxon>
        <taxon>Ecdysozoa</taxon>
        <taxon>Nematoda</taxon>
        <taxon>Chromadorea</taxon>
        <taxon>Rhabditida</taxon>
        <taxon>Rhabditina</taxon>
        <taxon>Rhabditomorpha</taxon>
        <taxon>Rhabditoidea</taxon>
        <taxon>Rhabditidae</taxon>
        <taxon>Diploscapter</taxon>
    </lineage>
</organism>
<keyword evidence="5" id="KW-1185">Reference proteome</keyword>
<evidence type="ECO:0000313" key="4">
    <source>
        <dbReference type="EMBL" id="PAV78441.1"/>
    </source>
</evidence>
<sequence>MQNDLQEIRIEMEKLKDDHSNPKVATSNNDYTKKLQEEISKAIMEKPSELGAKNMNWSDMEGTSIDLPLLTLDDFKIAISSIKRTPCDTDGKLAKFKRDNRIVGSSSSAYDPTPTYASSLLDYCSTIKMILACGSLLAIYM</sequence>
<name>A0A2A2KWS6_9BILA</name>
<proteinExistence type="predicted"/>
<protein>
    <recommendedName>
        <fullName evidence="3">Spastin/Vps4 C-terminal domain-containing protein</fullName>
    </recommendedName>
</protein>
<reference evidence="4 5" key="1">
    <citation type="journal article" date="2017" name="Curr. Biol.">
        <title>Genome architecture and evolution of a unichromosomal asexual nematode.</title>
        <authorList>
            <person name="Fradin H."/>
            <person name="Zegar C."/>
            <person name="Gutwein M."/>
            <person name="Lucas J."/>
            <person name="Kovtun M."/>
            <person name="Corcoran D."/>
            <person name="Baugh L.R."/>
            <person name="Kiontke K."/>
            <person name="Gunsalus K."/>
            <person name="Fitch D.H."/>
            <person name="Piano F."/>
        </authorList>
    </citation>
    <scope>NUCLEOTIDE SEQUENCE [LARGE SCALE GENOMIC DNA]</scope>
    <source>
        <strain evidence="4">PF1309</strain>
    </source>
</reference>
<accession>A0A2A2KWS6</accession>
<dbReference type="GO" id="GO:0005524">
    <property type="term" value="F:ATP binding"/>
    <property type="evidence" value="ECO:0007669"/>
    <property type="project" value="UniProtKB-KW"/>
</dbReference>
<keyword evidence="2" id="KW-0067">ATP-binding</keyword>
<evidence type="ECO:0000256" key="2">
    <source>
        <dbReference type="ARBA" id="ARBA00022840"/>
    </source>
</evidence>
<evidence type="ECO:0000259" key="3">
    <source>
        <dbReference type="Pfam" id="PF09336"/>
    </source>
</evidence>
<evidence type="ECO:0000256" key="1">
    <source>
        <dbReference type="ARBA" id="ARBA00022741"/>
    </source>
</evidence>